<evidence type="ECO:0000259" key="2">
    <source>
        <dbReference type="Pfam" id="PF12867"/>
    </source>
</evidence>
<dbReference type="InterPro" id="IPR024775">
    <property type="entry name" value="DinB-like"/>
</dbReference>
<dbReference type="AlphaFoldDB" id="A0A3B0C2P9"/>
<dbReference type="Gene3D" id="1.20.120.450">
    <property type="entry name" value="dinb family like domain"/>
    <property type="match status" value="1"/>
</dbReference>
<evidence type="ECO:0000313" key="3">
    <source>
        <dbReference type="EMBL" id="RKN79742.1"/>
    </source>
</evidence>
<reference evidence="3 4" key="1">
    <citation type="submission" date="2018-10" db="EMBL/GenBank/DDBJ databases">
        <title>Ulvibacterium marinum gen. nov., sp. nov., a novel marine bacterium of the family Flavobacteriaceae, isolated from a culture of the green alga Ulva prolifera.</title>
        <authorList>
            <person name="Zhang Z."/>
        </authorList>
    </citation>
    <scope>NUCLEOTIDE SEQUENCE [LARGE SCALE GENOMIC DNA]</scope>
    <source>
        <strain evidence="3 4">CCMM003</strain>
    </source>
</reference>
<evidence type="ECO:0000313" key="4">
    <source>
        <dbReference type="Proteomes" id="UP000276603"/>
    </source>
</evidence>
<feature type="chain" id="PRO_5017443214" evidence="1">
    <location>
        <begin position="19"/>
        <end position="196"/>
    </location>
</feature>
<proteinExistence type="predicted"/>
<protein>
    <submittedName>
        <fullName evidence="3">DinB family protein</fullName>
    </submittedName>
</protein>
<dbReference type="Pfam" id="PF12867">
    <property type="entry name" value="DinB_2"/>
    <property type="match status" value="1"/>
</dbReference>
<keyword evidence="4" id="KW-1185">Reference proteome</keyword>
<feature type="domain" description="DinB-like" evidence="2">
    <location>
        <begin position="57"/>
        <end position="124"/>
    </location>
</feature>
<comment type="caution">
    <text evidence="3">The sequence shown here is derived from an EMBL/GenBank/DDBJ whole genome shotgun (WGS) entry which is preliminary data.</text>
</comment>
<keyword evidence="1" id="KW-0732">Signal</keyword>
<evidence type="ECO:0000256" key="1">
    <source>
        <dbReference type="SAM" id="SignalP"/>
    </source>
</evidence>
<dbReference type="RefSeq" id="WP_120712550.1">
    <property type="nucleotide sequence ID" value="NZ_RBCJ01000003.1"/>
</dbReference>
<feature type="signal peptide" evidence="1">
    <location>
        <begin position="1"/>
        <end position="18"/>
    </location>
</feature>
<accession>A0A3B0C2P9</accession>
<gene>
    <name evidence="3" type="ORF">D7Z94_15790</name>
</gene>
<name>A0A3B0C2P9_9FLAO</name>
<organism evidence="3 4">
    <name type="scientific">Ulvibacterium marinum</name>
    <dbReference type="NCBI Taxonomy" id="2419782"/>
    <lineage>
        <taxon>Bacteria</taxon>
        <taxon>Pseudomonadati</taxon>
        <taxon>Bacteroidota</taxon>
        <taxon>Flavobacteriia</taxon>
        <taxon>Flavobacteriales</taxon>
        <taxon>Flavobacteriaceae</taxon>
        <taxon>Ulvibacterium</taxon>
    </lineage>
</organism>
<dbReference type="SUPFAM" id="SSF109854">
    <property type="entry name" value="DinB/YfiT-like putative metalloenzymes"/>
    <property type="match status" value="1"/>
</dbReference>
<dbReference type="InterPro" id="IPR034660">
    <property type="entry name" value="DinB/YfiT-like"/>
</dbReference>
<dbReference type="OrthoDB" id="837585at2"/>
<dbReference type="Proteomes" id="UP000276603">
    <property type="component" value="Unassembled WGS sequence"/>
</dbReference>
<sequence>MKKTLILLLAFVSISLNAQNTMNDSVPYATIPKAPKIVTPGTVVSRMIDGLGFRYYWATEGLTTNELDHQPDNGGRTIAETIDHVYNLSLTILRSAQKRPRDFSEKQPLMNNDEKRKKTLEYLAEASFLFKTTEDLTEHKVIFVRSKGTSEFPIWNQINGPIEDAVWHAGQIATLRRLAGNPMNPKVNVFLGKLND</sequence>
<dbReference type="EMBL" id="RBCJ01000003">
    <property type="protein sequence ID" value="RKN79742.1"/>
    <property type="molecule type" value="Genomic_DNA"/>
</dbReference>